<sequence>MSETSIRAASEAAKNFIEPFYAAINDGRPIAPFYINTSALYTQAGHPPADLTINGLVMATPEDFEALLARQRPIPAQGGGPNSRPKTARYEVEAWDVHVINADYRFGAPSALLVPDPTKPDHGASLRQMLMVTVSGTLHLGDDDKLKQHFNDVFILVPNWDVLVKYGAKGHKRVLVQSQTYRAY</sequence>
<dbReference type="InterPro" id="IPR032710">
    <property type="entry name" value="NTF2-like_dom_sf"/>
</dbReference>
<dbReference type="Proteomes" id="UP001239445">
    <property type="component" value="Unassembled WGS sequence"/>
</dbReference>
<feature type="domain" description="NTF2" evidence="1">
    <location>
        <begin position="12"/>
        <end position="183"/>
    </location>
</feature>
<dbReference type="PROSITE" id="PS50177">
    <property type="entry name" value="NTF2_DOMAIN"/>
    <property type="match status" value="1"/>
</dbReference>
<protein>
    <recommendedName>
        <fullName evidence="1">NTF2 domain-containing protein</fullName>
    </recommendedName>
</protein>
<comment type="caution">
    <text evidence="2">The sequence shown here is derived from an EMBL/GenBank/DDBJ whole genome shotgun (WGS) entry which is preliminary data.</text>
</comment>
<gene>
    <name evidence="2" type="ORF">QBC47DRAFT_384152</name>
</gene>
<organism evidence="2 3">
    <name type="scientific">Echria macrotheca</name>
    <dbReference type="NCBI Taxonomy" id="438768"/>
    <lineage>
        <taxon>Eukaryota</taxon>
        <taxon>Fungi</taxon>
        <taxon>Dikarya</taxon>
        <taxon>Ascomycota</taxon>
        <taxon>Pezizomycotina</taxon>
        <taxon>Sordariomycetes</taxon>
        <taxon>Sordariomycetidae</taxon>
        <taxon>Sordariales</taxon>
        <taxon>Schizotheciaceae</taxon>
        <taxon>Echria</taxon>
    </lineage>
</organism>
<evidence type="ECO:0000313" key="3">
    <source>
        <dbReference type="Proteomes" id="UP001239445"/>
    </source>
</evidence>
<dbReference type="AlphaFoldDB" id="A0AAJ0F4E7"/>
<dbReference type="SUPFAM" id="SSF54427">
    <property type="entry name" value="NTF2-like"/>
    <property type="match status" value="1"/>
</dbReference>
<keyword evidence="3" id="KW-1185">Reference proteome</keyword>
<dbReference type="Gene3D" id="3.10.450.50">
    <property type="match status" value="1"/>
</dbReference>
<proteinExistence type="predicted"/>
<dbReference type="InterPro" id="IPR018222">
    <property type="entry name" value="Nuclear_transport_factor_2_euk"/>
</dbReference>
<evidence type="ECO:0000259" key="1">
    <source>
        <dbReference type="PROSITE" id="PS50177"/>
    </source>
</evidence>
<name>A0AAJ0F4E7_9PEZI</name>
<evidence type="ECO:0000313" key="2">
    <source>
        <dbReference type="EMBL" id="KAK1754526.1"/>
    </source>
</evidence>
<accession>A0AAJ0F4E7</accession>
<dbReference type="EMBL" id="MU839835">
    <property type="protein sequence ID" value="KAK1754526.1"/>
    <property type="molecule type" value="Genomic_DNA"/>
</dbReference>
<reference evidence="2" key="1">
    <citation type="submission" date="2023-06" db="EMBL/GenBank/DDBJ databases">
        <title>Genome-scale phylogeny and comparative genomics of the fungal order Sordariales.</title>
        <authorList>
            <consortium name="Lawrence Berkeley National Laboratory"/>
            <person name="Hensen N."/>
            <person name="Bonometti L."/>
            <person name="Westerberg I."/>
            <person name="Brannstrom I.O."/>
            <person name="Guillou S."/>
            <person name="Cros-Aarteil S."/>
            <person name="Calhoun S."/>
            <person name="Haridas S."/>
            <person name="Kuo A."/>
            <person name="Mondo S."/>
            <person name="Pangilinan J."/>
            <person name="Riley R."/>
            <person name="Labutti K."/>
            <person name="Andreopoulos B."/>
            <person name="Lipzen A."/>
            <person name="Chen C."/>
            <person name="Yanf M."/>
            <person name="Daum C."/>
            <person name="Ng V."/>
            <person name="Clum A."/>
            <person name="Steindorff A."/>
            <person name="Ohm R."/>
            <person name="Martin F."/>
            <person name="Silar P."/>
            <person name="Natvig D."/>
            <person name="Lalanne C."/>
            <person name="Gautier V."/>
            <person name="Ament-Velasquez S.L."/>
            <person name="Kruys A."/>
            <person name="Hutchinson M.I."/>
            <person name="Powell A.J."/>
            <person name="Barry K."/>
            <person name="Miller A.N."/>
            <person name="Grigoriev I.V."/>
            <person name="Debuchy R."/>
            <person name="Gladieux P."/>
            <person name="Thoren M.H."/>
            <person name="Johannesson H."/>
        </authorList>
    </citation>
    <scope>NUCLEOTIDE SEQUENCE</scope>
    <source>
        <strain evidence="2">PSN4</strain>
    </source>
</reference>